<evidence type="ECO:0000313" key="3">
    <source>
        <dbReference type="EMBL" id="CAG8753496.1"/>
    </source>
</evidence>
<dbReference type="PROSITE" id="PS51532">
    <property type="entry name" value="PITH"/>
    <property type="match status" value="1"/>
</dbReference>
<name>A0A9N9IYB2_9GLOM</name>
<accession>A0A9N9IYB2</accession>
<dbReference type="Proteomes" id="UP000789342">
    <property type="component" value="Unassembled WGS sequence"/>
</dbReference>
<dbReference type="PANTHER" id="PTHR46115">
    <property type="entry name" value="THIOREDOXIN-LIKE PROTEIN 1"/>
    <property type="match status" value="1"/>
</dbReference>
<dbReference type="InterPro" id="IPR037047">
    <property type="entry name" value="PITH_dom_sf"/>
</dbReference>
<evidence type="ECO:0000256" key="1">
    <source>
        <dbReference type="ARBA" id="ARBA00023157"/>
    </source>
</evidence>
<keyword evidence="1" id="KW-1015">Disulfide bond</keyword>
<gene>
    <name evidence="3" type="ORF">AMORRO_LOCUS15458</name>
</gene>
<dbReference type="AlphaFoldDB" id="A0A9N9IYB2"/>
<evidence type="ECO:0000313" key="4">
    <source>
        <dbReference type="Proteomes" id="UP000789342"/>
    </source>
</evidence>
<proteinExistence type="predicted"/>
<feature type="domain" description="PITH" evidence="2">
    <location>
        <begin position="65"/>
        <end position="235"/>
    </location>
</feature>
<reference evidence="3" key="1">
    <citation type="submission" date="2021-06" db="EMBL/GenBank/DDBJ databases">
        <authorList>
            <person name="Kallberg Y."/>
            <person name="Tangrot J."/>
            <person name="Rosling A."/>
        </authorList>
    </citation>
    <scope>NUCLEOTIDE SEQUENCE</scope>
    <source>
        <strain evidence="3">CL551</strain>
    </source>
</reference>
<sequence>MGPIFNELSSNYRHVNFAKVDDQFANNIQVTLPTFKFFRSGQQIAQLVGAQQDELRRLVEQHAGSPESSEHGYRDLSEFITLNQVDCLNQHEVHNVRNVFKKDDGYLESDVDEQLLISIPFNQTVKLYSLKVVCKDIEHAPKTIKLFANRLNIGFDEIDSIKETQLIQLNEKDYEENTSVFPLKFVKFQSVVNITVFVQDNIGDEETTTIKELIFIGSPIETTKMENLNRKNEEG</sequence>
<keyword evidence="4" id="KW-1185">Reference proteome</keyword>
<dbReference type="EMBL" id="CAJVPV010036607">
    <property type="protein sequence ID" value="CAG8753496.1"/>
    <property type="molecule type" value="Genomic_DNA"/>
</dbReference>
<dbReference type="InterPro" id="IPR010400">
    <property type="entry name" value="PITH_dom"/>
</dbReference>
<dbReference type="InterPro" id="IPR008979">
    <property type="entry name" value="Galactose-bd-like_sf"/>
</dbReference>
<protein>
    <submittedName>
        <fullName evidence="3">9305_t:CDS:1</fullName>
    </submittedName>
</protein>
<dbReference type="Pfam" id="PF06201">
    <property type="entry name" value="PITH"/>
    <property type="match status" value="1"/>
</dbReference>
<dbReference type="GO" id="GO:0005737">
    <property type="term" value="C:cytoplasm"/>
    <property type="evidence" value="ECO:0007669"/>
    <property type="project" value="UniProtKB-ARBA"/>
</dbReference>
<dbReference type="InterPro" id="IPR036249">
    <property type="entry name" value="Thioredoxin-like_sf"/>
</dbReference>
<dbReference type="SUPFAM" id="SSF52833">
    <property type="entry name" value="Thioredoxin-like"/>
    <property type="match status" value="1"/>
</dbReference>
<dbReference type="CDD" id="cd02947">
    <property type="entry name" value="TRX_family"/>
    <property type="match status" value="1"/>
</dbReference>
<dbReference type="OrthoDB" id="10263751at2759"/>
<organism evidence="3 4">
    <name type="scientific">Acaulospora morrowiae</name>
    <dbReference type="NCBI Taxonomy" id="94023"/>
    <lineage>
        <taxon>Eukaryota</taxon>
        <taxon>Fungi</taxon>
        <taxon>Fungi incertae sedis</taxon>
        <taxon>Mucoromycota</taxon>
        <taxon>Glomeromycotina</taxon>
        <taxon>Glomeromycetes</taxon>
        <taxon>Diversisporales</taxon>
        <taxon>Acaulosporaceae</taxon>
        <taxon>Acaulospora</taxon>
    </lineage>
</organism>
<evidence type="ECO:0000259" key="2">
    <source>
        <dbReference type="PROSITE" id="PS51532"/>
    </source>
</evidence>
<dbReference type="Gene3D" id="2.60.120.470">
    <property type="entry name" value="PITH domain"/>
    <property type="match status" value="1"/>
</dbReference>
<comment type="caution">
    <text evidence="3">The sequence shown here is derived from an EMBL/GenBank/DDBJ whole genome shotgun (WGS) entry which is preliminary data.</text>
</comment>
<dbReference type="SUPFAM" id="SSF49785">
    <property type="entry name" value="Galactose-binding domain-like"/>
    <property type="match status" value="1"/>
</dbReference>
<dbReference type="Gene3D" id="3.40.30.10">
    <property type="entry name" value="Glutaredoxin"/>
    <property type="match status" value="1"/>
</dbReference>